<dbReference type="Pfam" id="PF08220">
    <property type="entry name" value="HTH_DeoR"/>
    <property type="match status" value="1"/>
</dbReference>
<dbReference type="HOGENOM" id="CLU_060699_3_1_10"/>
<dbReference type="SMART" id="SM01134">
    <property type="entry name" value="DeoRC"/>
    <property type="match status" value="1"/>
</dbReference>
<evidence type="ECO:0000256" key="2">
    <source>
        <dbReference type="ARBA" id="ARBA00023125"/>
    </source>
</evidence>
<dbReference type="EMBL" id="GL945017">
    <property type="protein sequence ID" value="EGN56325.1"/>
    <property type="molecule type" value="Genomic_DNA"/>
</dbReference>
<dbReference type="InterPro" id="IPR036390">
    <property type="entry name" value="WH_DNA-bd_sf"/>
</dbReference>
<keyword evidence="2" id="KW-0238">DNA-binding</keyword>
<feature type="domain" description="HTH deoR-type" evidence="4">
    <location>
        <begin position="3"/>
        <end position="58"/>
    </location>
</feature>
<dbReference type="SMART" id="SM00420">
    <property type="entry name" value="HTH_DEOR"/>
    <property type="match status" value="1"/>
</dbReference>
<dbReference type="Gene3D" id="1.10.10.10">
    <property type="entry name" value="Winged helix-like DNA-binding domain superfamily/Winged helix DNA-binding domain"/>
    <property type="match status" value="1"/>
</dbReference>
<dbReference type="GO" id="GO:0003700">
    <property type="term" value="F:DNA-binding transcription factor activity"/>
    <property type="evidence" value="ECO:0007669"/>
    <property type="project" value="InterPro"/>
</dbReference>
<organism evidence="5 6">
    <name type="scientific">Hallella multisaccharivorax DSM 17128</name>
    <dbReference type="NCBI Taxonomy" id="688246"/>
    <lineage>
        <taxon>Bacteria</taxon>
        <taxon>Pseudomonadati</taxon>
        <taxon>Bacteroidota</taxon>
        <taxon>Bacteroidia</taxon>
        <taxon>Bacteroidales</taxon>
        <taxon>Prevotellaceae</taxon>
        <taxon>Hallella</taxon>
    </lineage>
</organism>
<evidence type="ECO:0000256" key="3">
    <source>
        <dbReference type="ARBA" id="ARBA00023163"/>
    </source>
</evidence>
<dbReference type="Pfam" id="PF00455">
    <property type="entry name" value="DeoRC"/>
    <property type="match status" value="1"/>
</dbReference>
<dbReference type="PANTHER" id="PTHR30363:SF44">
    <property type="entry name" value="AGA OPERON TRANSCRIPTIONAL REPRESSOR-RELATED"/>
    <property type="match status" value="1"/>
</dbReference>
<dbReference type="GO" id="GO:0003677">
    <property type="term" value="F:DNA binding"/>
    <property type="evidence" value="ECO:0007669"/>
    <property type="project" value="UniProtKB-KW"/>
</dbReference>
<dbReference type="SUPFAM" id="SSF46785">
    <property type="entry name" value="Winged helix' DNA-binding domain"/>
    <property type="match status" value="1"/>
</dbReference>
<reference evidence="6" key="1">
    <citation type="journal article" date="2011" name="Stand. Genomic Sci.">
        <title>Non-contiguous finished genome sequence of the opportunistic oral pathogen Prevotella multisaccharivorax type strain (PPPA20).</title>
        <authorList>
            <person name="Pati A."/>
            <person name="Gronow S."/>
            <person name="Lu M."/>
            <person name="Lapidus A."/>
            <person name="Nolan M."/>
            <person name="Lucas S."/>
            <person name="Hammon N."/>
            <person name="Deshpande S."/>
            <person name="Cheng J.F."/>
            <person name="Tapia R."/>
            <person name="Han C."/>
            <person name="Goodwin L."/>
            <person name="Pitluck S."/>
            <person name="Liolios K."/>
            <person name="Pagani I."/>
            <person name="Mavromatis K."/>
            <person name="Mikhailova N."/>
            <person name="Huntemann M."/>
            <person name="Chen A."/>
            <person name="Palaniappan K."/>
            <person name="Land M."/>
            <person name="Hauser L."/>
            <person name="Detter J.C."/>
            <person name="Brambilla E.M."/>
            <person name="Rohde M."/>
            <person name="Goker M."/>
            <person name="Woyke T."/>
            <person name="Bristow J."/>
            <person name="Eisen J.A."/>
            <person name="Markowitz V."/>
            <person name="Hugenholtz P."/>
            <person name="Kyrpides N.C."/>
            <person name="Klenk H.P."/>
            <person name="Ivanova N."/>
        </authorList>
    </citation>
    <scope>NUCLEOTIDE SEQUENCE [LARGE SCALE GENOMIC DNA]</scope>
    <source>
        <strain evidence="6">DSM 17128</strain>
    </source>
</reference>
<evidence type="ECO:0000313" key="6">
    <source>
        <dbReference type="Proteomes" id="UP000002772"/>
    </source>
</evidence>
<dbReference type="PROSITE" id="PS51000">
    <property type="entry name" value="HTH_DEOR_2"/>
    <property type="match status" value="1"/>
</dbReference>
<evidence type="ECO:0000313" key="5">
    <source>
        <dbReference type="EMBL" id="EGN56325.1"/>
    </source>
</evidence>
<dbReference type="PROSITE" id="PS00894">
    <property type="entry name" value="HTH_DEOR_1"/>
    <property type="match status" value="1"/>
</dbReference>
<keyword evidence="1" id="KW-0805">Transcription regulation</keyword>
<evidence type="ECO:0000256" key="1">
    <source>
        <dbReference type="ARBA" id="ARBA00023015"/>
    </source>
</evidence>
<dbReference type="PRINTS" id="PR00037">
    <property type="entry name" value="HTHLACR"/>
</dbReference>
<dbReference type="InterPro" id="IPR001034">
    <property type="entry name" value="DeoR_HTH"/>
</dbReference>
<dbReference type="PANTHER" id="PTHR30363">
    <property type="entry name" value="HTH-TYPE TRANSCRIPTIONAL REGULATOR SRLR-RELATED"/>
    <property type="match status" value="1"/>
</dbReference>
<dbReference type="InterPro" id="IPR036388">
    <property type="entry name" value="WH-like_DNA-bd_sf"/>
</dbReference>
<gene>
    <name evidence="5" type="ORF">Premu_0866</name>
</gene>
<proteinExistence type="predicted"/>
<dbReference type="Gene3D" id="3.40.50.1360">
    <property type="match status" value="1"/>
</dbReference>
<dbReference type="InterPro" id="IPR050313">
    <property type="entry name" value="Carb_Metab_HTH_regulators"/>
</dbReference>
<name>F8N727_9BACT</name>
<keyword evidence="3" id="KW-0804">Transcription</keyword>
<sequence>MTKEERHGAILDCLLKQGSVLVTDLASRLEVSSVTIRKDLTELEKEGKLYRSHGKAILINPFINNRTVSEKEKLNTEEKRLIGIEAAKLITPDDSIVLASGTTIHALARNLHPTSRLTVVTASLQAAEALAPLDNVELIQLGGIVRHTSLSVVGKYAEMILSGFSFSKLFLGADGINHEFGLSTTDMREAEINRVMMKAAQKTIVLADSTKFGKRGFAKICNAEDVDMIITDNRLPLPIREQIEAMGIDLIIANE</sequence>
<dbReference type="SUPFAM" id="SSF100950">
    <property type="entry name" value="NagB/RpiA/CoA transferase-like"/>
    <property type="match status" value="1"/>
</dbReference>
<dbReference type="OrthoDB" id="9797223at2"/>
<dbReference type="AlphaFoldDB" id="F8N727"/>
<dbReference type="InterPro" id="IPR037171">
    <property type="entry name" value="NagB/RpiA_transferase-like"/>
</dbReference>
<dbReference type="RefSeq" id="WP_007573380.1">
    <property type="nucleotide sequence ID" value="NZ_BPTS01000001.1"/>
</dbReference>
<protein>
    <submittedName>
        <fullName evidence="5">Transcriptional regulator, DeoR family</fullName>
    </submittedName>
</protein>
<dbReference type="InterPro" id="IPR014036">
    <property type="entry name" value="DeoR-like_C"/>
</dbReference>
<dbReference type="eggNOG" id="COG1349">
    <property type="taxonomic scope" value="Bacteria"/>
</dbReference>
<dbReference type="InterPro" id="IPR018356">
    <property type="entry name" value="Tscrpt_reg_HTH_DeoR_CS"/>
</dbReference>
<keyword evidence="6" id="KW-1185">Reference proteome</keyword>
<evidence type="ECO:0000259" key="4">
    <source>
        <dbReference type="PROSITE" id="PS51000"/>
    </source>
</evidence>
<accession>F8N727</accession>
<dbReference type="Proteomes" id="UP000002772">
    <property type="component" value="Unassembled WGS sequence"/>
</dbReference>
<dbReference type="STRING" id="688246.Premu_0866"/>